<organism evidence="4 7">
    <name type="scientific">Stieleria magnilauensis</name>
    <dbReference type="NCBI Taxonomy" id="2527963"/>
    <lineage>
        <taxon>Bacteria</taxon>
        <taxon>Pseudomonadati</taxon>
        <taxon>Planctomycetota</taxon>
        <taxon>Planctomycetia</taxon>
        <taxon>Pirellulales</taxon>
        <taxon>Pirellulaceae</taxon>
        <taxon>Stieleria</taxon>
    </lineage>
</organism>
<evidence type="ECO:0000313" key="5">
    <source>
        <dbReference type="EMBL" id="QDV85046.1"/>
    </source>
</evidence>
<sequence length="726" mass="83585">MNAIKTTAICDYNDDKQSVSLLGKFSSKVQDRHLCKLAVVYVRQSTQRQVVENRESRERQYGLVNRAEQLGWAQERILVIDDDQGISGSSADNRPGFQRLMTEVSLKHVGIVLGLELSRLSRSCKDWHHLIEVCGVFGALLGDEDSIYDPLDSNDRLLLGMKGAMSEFELVTIKNRLTRGVQNKAARGELILSVPIGYVKLSGGEVVKDPDEQARSMVELVFEKFEETGSAYGVFRYLADNQLKMGFRLHKGPRRGELEFRLPTSARVLNILKHPIYAGAYGYAMRRNCKMHRNVDNLNEKGWFLSPEDMGVCLRDRMPAYITWDQYLANQAKLQENRSTRKSKGIPRRGDALLAGLVRCGRCHRQMITSYKTDKLPSYCCDEFVRNQTLEGYCGRLAAKWIDELVSSQVLRAVAPAAIELSEAATKEIEIERQHLHRQWNLKIERAQQECDRARRRYEAVEPENRLVARTLESDWEALLIDLQNIEDDYERFKSTSPIQLSDQEKLRIKSLSSSVPEVWRAESTTNEHRKIIIRCLVDQVILTIEDGTENVDVTILWQGGFRSQHAICKAVGSYSQLSDYEQLCKRIEELHRQGLHHREIAAQLNEEGFRTARRRGKFTTQNVGDLIRRLNLRGELFRDGMLGKDEWWIPDLADKLGVIQQKVHYWARQGWVHSRRTPTGKHWIVWADREELRRLRKLKKLHGSYIAKNHPVLVTPKDRPSDPDS</sequence>
<dbReference type="EMBL" id="CP036432">
    <property type="protein sequence ID" value="QDV85738.1"/>
    <property type="molecule type" value="Genomic_DNA"/>
</dbReference>
<gene>
    <name evidence="4" type="ORF">TBK1r_11160</name>
    <name evidence="5" type="ORF">TBK1r_40000</name>
    <name evidence="6" type="ORF">TBK1r_47540</name>
</gene>
<evidence type="ECO:0000256" key="1">
    <source>
        <dbReference type="SAM" id="Coils"/>
    </source>
</evidence>
<dbReference type="Gene3D" id="3.90.1750.20">
    <property type="entry name" value="Putative Large Serine Recombinase, Chain B, Domain 2"/>
    <property type="match status" value="1"/>
</dbReference>
<dbReference type="SMART" id="SM00857">
    <property type="entry name" value="Resolvase"/>
    <property type="match status" value="1"/>
</dbReference>
<dbReference type="InterPro" id="IPR050639">
    <property type="entry name" value="SSR_resolvase"/>
</dbReference>
<dbReference type="InterPro" id="IPR011109">
    <property type="entry name" value="DNA_bind_recombinase_dom"/>
</dbReference>
<feature type="coiled-coil region" evidence="1">
    <location>
        <begin position="437"/>
        <end position="464"/>
    </location>
</feature>
<protein>
    <recommendedName>
        <fullName evidence="8">Recombinase</fullName>
    </recommendedName>
</protein>
<dbReference type="SUPFAM" id="SSF53041">
    <property type="entry name" value="Resolvase-like"/>
    <property type="match status" value="1"/>
</dbReference>
<dbReference type="Pfam" id="PF13408">
    <property type="entry name" value="Zn_ribbon_recom"/>
    <property type="match status" value="1"/>
</dbReference>
<evidence type="ECO:0000313" key="4">
    <source>
        <dbReference type="EMBL" id="QDV82191.1"/>
    </source>
</evidence>
<dbReference type="Gene3D" id="3.40.50.1390">
    <property type="entry name" value="Resolvase, N-terminal catalytic domain"/>
    <property type="match status" value="1"/>
</dbReference>
<keyword evidence="1" id="KW-0175">Coiled coil</keyword>
<dbReference type="Proteomes" id="UP000318081">
    <property type="component" value="Chromosome"/>
</dbReference>
<dbReference type="EMBL" id="CP036432">
    <property type="protein sequence ID" value="QDV85046.1"/>
    <property type="molecule type" value="Genomic_DNA"/>
</dbReference>
<dbReference type="RefSeq" id="WP_145207905.1">
    <property type="nucleotide sequence ID" value="NZ_CP036432.1"/>
</dbReference>
<evidence type="ECO:0000313" key="6">
    <source>
        <dbReference type="EMBL" id="QDV85738.1"/>
    </source>
</evidence>
<dbReference type="PROSITE" id="PS51736">
    <property type="entry name" value="RECOMBINASES_3"/>
    <property type="match status" value="1"/>
</dbReference>
<dbReference type="PROSITE" id="PS51737">
    <property type="entry name" value="RECOMBINASE_DNA_BIND"/>
    <property type="match status" value="1"/>
</dbReference>
<name>A0ABX5XLC8_9BACT</name>
<dbReference type="InterPro" id="IPR036162">
    <property type="entry name" value="Resolvase-like_N_sf"/>
</dbReference>
<dbReference type="Pfam" id="PF00239">
    <property type="entry name" value="Resolvase"/>
    <property type="match status" value="1"/>
</dbReference>
<dbReference type="EMBL" id="CP036432">
    <property type="protein sequence ID" value="QDV82191.1"/>
    <property type="molecule type" value="Genomic_DNA"/>
</dbReference>
<dbReference type="Pfam" id="PF07508">
    <property type="entry name" value="Recombinase"/>
    <property type="match status" value="1"/>
</dbReference>
<keyword evidence="7" id="KW-1185">Reference proteome</keyword>
<dbReference type="InterPro" id="IPR038109">
    <property type="entry name" value="DNA_bind_recomb_sf"/>
</dbReference>
<feature type="domain" description="Recombinase" evidence="3">
    <location>
        <begin position="195"/>
        <end position="340"/>
    </location>
</feature>
<dbReference type="InterPro" id="IPR025827">
    <property type="entry name" value="Zn_ribbon_recom_dom"/>
</dbReference>
<evidence type="ECO:0000259" key="2">
    <source>
        <dbReference type="PROSITE" id="PS51736"/>
    </source>
</evidence>
<reference evidence="4 7" key="1">
    <citation type="submission" date="2019-02" db="EMBL/GenBank/DDBJ databases">
        <title>Deep-cultivation of Planctomycetes and their phenomic and genomic characterization uncovers novel biology.</title>
        <authorList>
            <person name="Wiegand S."/>
            <person name="Jogler M."/>
            <person name="Boedeker C."/>
            <person name="Pinto D."/>
            <person name="Vollmers J."/>
            <person name="Rivas-Marin E."/>
            <person name="Kohn T."/>
            <person name="Peeters S.H."/>
            <person name="Heuer A."/>
            <person name="Rast P."/>
            <person name="Oberbeckmann S."/>
            <person name="Bunk B."/>
            <person name="Jeske O."/>
            <person name="Meyerdierks A."/>
            <person name="Storesund J.E."/>
            <person name="Kallscheuer N."/>
            <person name="Luecker S."/>
            <person name="Lage O.M."/>
            <person name="Pohl T."/>
            <person name="Merkel B.J."/>
            <person name="Hornburger P."/>
            <person name="Mueller R.-W."/>
            <person name="Bruemmer F."/>
            <person name="Labrenz M."/>
            <person name="Spormann A.M."/>
            <person name="Op den Camp H."/>
            <person name="Overmann J."/>
            <person name="Amann R."/>
            <person name="Jetten M.S.M."/>
            <person name="Mascher T."/>
            <person name="Medema M.H."/>
            <person name="Devos D.P."/>
            <person name="Kaster A.-K."/>
            <person name="Ovreas L."/>
            <person name="Rohde M."/>
            <person name="Galperin M.Y."/>
            <person name="Jogler C."/>
        </authorList>
    </citation>
    <scope>NUCLEOTIDE SEQUENCE [LARGE SCALE GENOMIC DNA]</scope>
    <source>
        <strain evidence="4 7">TBK1r</strain>
    </source>
</reference>
<feature type="domain" description="Resolvase/invertase-type recombinase catalytic" evidence="2">
    <location>
        <begin position="37"/>
        <end position="188"/>
    </location>
</feature>
<evidence type="ECO:0000313" key="7">
    <source>
        <dbReference type="Proteomes" id="UP000318081"/>
    </source>
</evidence>
<dbReference type="PANTHER" id="PTHR30461:SF23">
    <property type="entry name" value="DNA RECOMBINASE-RELATED"/>
    <property type="match status" value="1"/>
</dbReference>
<evidence type="ECO:0000259" key="3">
    <source>
        <dbReference type="PROSITE" id="PS51737"/>
    </source>
</evidence>
<dbReference type="PANTHER" id="PTHR30461">
    <property type="entry name" value="DNA-INVERTASE FROM LAMBDOID PROPHAGE"/>
    <property type="match status" value="1"/>
</dbReference>
<dbReference type="InterPro" id="IPR006119">
    <property type="entry name" value="Resolv_N"/>
</dbReference>
<proteinExistence type="predicted"/>
<accession>A0ABX5XLC8</accession>
<evidence type="ECO:0008006" key="8">
    <source>
        <dbReference type="Google" id="ProtNLM"/>
    </source>
</evidence>
<dbReference type="CDD" id="cd00338">
    <property type="entry name" value="Ser_Recombinase"/>
    <property type="match status" value="1"/>
</dbReference>